<evidence type="ECO:0008006" key="2">
    <source>
        <dbReference type="Google" id="ProtNLM"/>
    </source>
</evidence>
<dbReference type="Pfam" id="PF13489">
    <property type="entry name" value="Methyltransf_23"/>
    <property type="match status" value="1"/>
</dbReference>
<dbReference type="Gene3D" id="3.90.550.10">
    <property type="entry name" value="Spore Coat Polysaccharide Biosynthesis Protein SpsA, Chain A"/>
    <property type="match status" value="1"/>
</dbReference>
<dbReference type="Proteomes" id="UP000011705">
    <property type="component" value="Chromosome"/>
</dbReference>
<sequence>MIGLYEGTAVIVQARLSSKRLVRKALLDLGGMPILYRVLDSVRELPAEHFILACDTNSKKEFQPIAESLGYLCIDGSEEDVLRRFCDAVEFINSNFPNRPLKAVIRVTADNPFLFVQAAEASIRRYFELGEPDYFTYTGLPHGSGIEIIKADSLLKAASETDDEYAHEHVSPAIYGHSDKYRCVRETAPPVWYYPELRTTVDTAEDYEKAKEIYKHLISNKKTAPFTPADIVEAVSYADRLVVFCPSVTPGRGSGHLHRVCDLARSLLGKLRCLIYISESDYPNFSKSLLNSIPSEIIVNEFPKKAALIVLDRFRTSEDEMAFFKNRGPVIAIDDGGSGRRFADFILDILPSLKNVSSSDDDSGSEWLSNLFSPELISLPVNRRKLLSTQRLAKNKKIHLTPKQTKVLVVCGGENSYRMTLPIAQILASLKFDVSAIDINLGFEDIKRLEGKVKAFSRIDNLKERLYEWDLVVTHYGFIAFEALAAGCYVLLVSPTDYHYKLGLAAGFTSLPAGIPSTTDFANVFSHGIKIPKIITPYSESKDLSSLIRNLSFGSRYLCPICGEAGTSEVTARTPDRTMAHCLKCGMYHISFIISPPKQYTKTYFFDEYKAQYGKTYLEDFESIRKQGMRRMEIIDKLYIDIFYRKREYSIFDGEKKILDIGCAYGPFVLAAKYSGWYAVGTDISEAAVKYVTDELKLPAFVSAFPVLPKSYEYIYQKRMTGNGFESVSRPIEDGGFAALSMWFVIEHFRDLDSVLKKVNDLLMPGGIFAFSTPNFSGVTGTFSPYKFFAESPTDHYSIWDSRTVRSQLSMYGFKVLKIVSIGHHPERFKWCKNLKKNGILWNIVMAIGMAISKLFKLGDSMEVYAMKQGRLEDIK</sequence>
<dbReference type="InterPro" id="IPR029044">
    <property type="entry name" value="Nucleotide-diphossugar_trans"/>
</dbReference>
<dbReference type="RefSeq" id="WP_002683381.1">
    <property type="nucleotide sequence ID" value="NZ_CM001795.1"/>
</dbReference>
<evidence type="ECO:0000313" key="1">
    <source>
        <dbReference type="EMBL" id="EMB34875.1"/>
    </source>
</evidence>
<dbReference type="Gene3D" id="3.40.50.150">
    <property type="entry name" value="Vaccinia Virus protein VP39"/>
    <property type="match status" value="1"/>
</dbReference>
<accession>A0A0E2E6H2</accession>
<dbReference type="CDD" id="cd02440">
    <property type="entry name" value="AdoMet_MTases"/>
    <property type="match status" value="1"/>
</dbReference>
<dbReference type="AlphaFoldDB" id="A0A0E2E6H2"/>
<dbReference type="SUPFAM" id="SSF53335">
    <property type="entry name" value="S-adenosyl-L-methionine-dependent methyltransferases"/>
    <property type="match status" value="1"/>
</dbReference>
<dbReference type="Pfam" id="PF02348">
    <property type="entry name" value="CTP_transf_3"/>
    <property type="match status" value="1"/>
</dbReference>
<dbReference type="HOGENOM" id="CLU_015968_0_0_12"/>
<protein>
    <recommendedName>
        <fullName evidence="2">Cytidylyltransferase</fullName>
    </recommendedName>
</protein>
<dbReference type="Gene3D" id="3.40.50.2000">
    <property type="entry name" value="Glycogen Phosphorylase B"/>
    <property type="match status" value="1"/>
</dbReference>
<proteinExistence type="predicted"/>
<dbReference type="PANTHER" id="PTHR43861:SF6">
    <property type="entry name" value="METHYLTRANSFERASE TYPE 11"/>
    <property type="match status" value="1"/>
</dbReference>
<reference evidence="1" key="1">
    <citation type="submission" date="2012-01" db="EMBL/GenBank/DDBJ databases">
        <title>The Genome Sequence of Treponema denticola H-22.</title>
        <authorList>
            <consortium name="The Broad Institute Genome Sequencing Platform"/>
            <person name="Earl A."/>
            <person name="Ward D."/>
            <person name="Feldgarden M."/>
            <person name="Gevers D."/>
            <person name="Blanton J.M."/>
            <person name="Fenno C.J."/>
            <person name="Baranova O.V."/>
            <person name="Mathney J."/>
            <person name="Dewhirst F.E."/>
            <person name="Izard J."/>
            <person name="Young S.K."/>
            <person name="Zeng Q."/>
            <person name="Gargeya S."/>
            <person name="Fitzgerald M."/>
            <person name="Haas B."/>
            <person name="Abouelleil A."/>
            <person name="Alvarado L."/>
            <person name="Arachchi H.M."/>
            <person name="Berlin A."/>
            <person name="Chapman S.B."/>
            <person name="Gearin G."/>
            <person name="Goldberg J."/>
            <person name="Griggs A."/>
            <person name="Gujja S."/>
            <person name="Hansen M."/>
            <person name="Heiman D."/>
            <person name="Howarth C."/>
            <person name="Larimer J."/>
            <person name="Lui A."/>
            <person name="MacDonald P.J.P."/>
            <person name="McCowen C."/>
            <person name="Montmayeur A."/>
            <person name="Murphy C."/>
            <person name="Neiman D."/>
            <person name="Pearson M."/>
            <person name="Priest M."/>
            <person name="Roberts A."/>
            <person name="Saif S."/>
            <person name="Shea T."/>
            <person name="Sisk P."/>
            <person name="Stolte C."/>
            <person name="Sykes S."/>
            <person name="Wortman J."/>
            <person name="Nusbaum C."/>
            <person name="Birren B."/>
        </authorList>
    </citation>
    <scope>NUCLEOTIDE SEQUENCE [LARGE SCALE GENOMIC DNA]</scope>
    <source>
        <strain evidence="1">H-22</strain>
    </source>
</reference>
<dbReference type="SUPFAM" id="SSF53448">
    <property type="entry name" value="Nucleotide-diphospho-sugar transferases"/>
    <property type="match status" value="1"/>
</dbReference>
<dbReference type="InterPro" id="IPR003329">
    <property type="entry name" value="Cytidylyl_trans"/>
</dbReference>
<dbReference type="EMBL" id="AGDV01000006">
    <property type="protein sequence ID" value="EMB34875.1"/>
    <property type="molecule type" value="Genomic_DNA"/>
</dbReference>
<name>A0A0E2E6H2_TREDN</name>
<dbReference type="PATRIC" id="fig|999432.5.peg.669"/>
<dbReference type="PANTHER" id="PTHR43861">
    <property type="entry name" value="TRANS-ACONITATE 2-METHYLTRANSFERASE-RELATED"/>
    <property type="match status" value="1"/>
</dbReference>
<organism evidence="1">
    <name type="scientific">Treponema denticola H-22</name>
    <dbReference type="NCBI Taxonomy" id="999432"/>
    <lineage>
        <taxon>Bacteria</taxon>
        <taxon>Pseudomonadati</taxon>
        <taxon>Spirochaetota</taxon>
        <taxon>Spirochaetia</taxon>
        <taxon>Spirochaetales</taxon>
        <taxon>Treponemataceae</taxon>
        <taxon>Treponema</taxon>
    </lineage>
</organism>
<dbReference type="InterPro" id="IPR029063">
    <property type="entry name" value="SAM-dependent_MTases_sf"/>
</dbReference>
<comment type="caution">
    <text evidence="1">The sequence shown here is derived from an EMBL/GenBank/DDBJ whole genome shotgun (WGS) entry which is preliminary data.</text>
</comment>
<gene>
    <name evidence="1" type="ORF">HMPREF9726_00641</name>
</gene>